<keyword evidence="5" id="KW-0378">Hydrolase</keyword>
<organism evidence="5 6">
    <name type="scientific">Mesotoga infera</name>
    <dbReference type="NCBI Taxonomy" id="1236046"/>
    <lineage>
        <taxon>Bacteria</taxon>
        <taxon>Thermotogati</taxon>
        <taxon>Thermotogota</taxon>
        <taxon>Thermotogae</taxon>
        <taxon>Kosmotogales</taxon>
        <taxon>Kosmotogaceae</taxon>
        <taxon>Mesotoga</taxon>
    </lineage>
</organism>
<dbReference type="InterPro" id="IPR017853">
    <property type="entry name" value="GH"/>
</dbReference>
<evidence type="ECO:0000256" key="2">
    <source>
        <dbReference type="ARBA" id="ARBA00022723"/>
    </source>
</evidence>
<dbReference type="Pfam" id="PF09985">
    <property type="entry name" value="Glucodextran_C"/>
    <property type="match status" value="1"/>
</dbReference>
<dbReference type="KEGG" id="minf:MESINF_1587"/>
<dbReference type="SUPFAM" id="SSF51445">
    <property type="entry name" value="(Trans)glycosidases"/>
    <property type="match status" value="1"/>
</dbReference>
<comment type="cofactor">
    <cofactor evidence="1">
        <name>Ca(2+)</name>
        <dbReference type="ChEBI" id="CHEBI:29108"/>
    </cofactor>
</comment>
<protein>
    <submittedName>
        <fullName evidence="5">Glycosidase</fullName>
    </submittedName>
</protein>
<dbReference type="AlphaFoldDB" id="A0A7Z7LFK4"/>
<gene>
    <name evidence="5" type="ORF">MESINF_1587</name>
</gene>
<dbReference type="InterPro" id="IPR019248">
    <property type="entry name" value="Glucodextran_C"/>
</dbReference>
<dbReference type="RefSeq" id="WP_169699230.1">
    <property type="nucleotide sequence ID" value="NZ_LS974202.1"/>
</dbReference>
<dbReference type="Pfam" id="PF00128">
    <property type="entry name" value="Alpha-amylase"/>
    <property type="match status" value="1"/>
</dbReference>
<proteinExistence type="predicted"/>
<dbReference type="InterPro" id="IPR006047">
    <property type="entry name" value="GH13_cat_dom"/>
</dbReference>
<keyword evidence="5" id="KW-0326">Glycosidase</keyword>
<evidence type="ECO:0000313" key="6">
    <source>
        <dbReference type="Proteomes" id="UP000250796"/>
    </source>
</evidence>
<keyword evidence="6" id="KW-1185">Reference proteome</keyword>
<evidence type="ECO:0000256" key="3">
    <source>
        <dbReference type="ARBA" id="ARBA00022729"/>
    </source>
</evidence>
<evidence type="ECO:0000256" key="1">
    <source>
        <dbReference type="ARBA" id="ARBA00001913"/>
    </source>
</evidence>
<name>A0A7Z7LFK4_9BACT</name>
<dbReference type="GO" id="GO:0046872">
    <property type="term" value="F:metal ion binding"/>
    <property type="evidence" value="ECO:0007669"/>
    <property type="project" value="UniProtKB-KW"/>
</dbReference>
<dbReference type="EMBL" id="LS974202">
    <property type="protein sequence ID" value="SSC13031.1"/>
    <property type="molecule type" value="Genomic_DNA"/>
</dbReference>
<dbReference type="GO" id="GO:0005975">
    <property type="term" value="P:carbohydrate metabolic process"/>
    <property type="evidence" value="ECO:0007669"/>
    <property type="project" value="InterPro"/>
</dbReference>
<sequence length="834" mass="95049">MKRLVLSMFIAAIFLSLALAVPVWEDQIVYFVMIDRFANGDTSNDDMGFGEAGNDNSRYNGGDIQGLIDRLDYIKELGATAIWITPPIANQWWNPWVSYGGYHGYWARDFKKIDEHFGDLELYREFVDKAHEKGLLVIQDIVPNHVGDYFRFIDGQFELNVDSSPTAAPEQYPFSLNNYETDSEKNIYHWTPDISNFNDQLQKFTYQMSGLDDLNTENPEVIEALKDSYTFWIKEAGIDGFRIDTVIYVPYEFWKEFLEGENGIYQVAKEIGKTGFITFGEAWVRSDPFSDSGEKVIREFFENGMNSMLDFPLNIELRSIFKEGKPTANLTYRLEKRSEYFDPSRMLTFVDNHDMERFLKGGGLANLKQALAFIFTVPGIPVVYYGTEQGFNETRAAMFAGGFQSGDMDHYNSNSELFKYIQELIMLRKNNPVFRYGTLKVLKDDSNGPGIFAYSLEWEGEKVFVIMNTSGERRILANMDTGMEIGEVVKPLYAFNSLFKDYTVESDGNLVITMNPRSVYVGIATEEKKSVTVPDIEFNVDLEDNQKIDSNYTITGNAKGATSARIIFDTRIEDGKDIEIIDGKWFYEWDISKFDPGVHSILFKVYGQTRRDSIYSKDYKVVLDIPEIVLFSGEDPEGDDTGPEGRYVYPTDITFKRQMDLLGVNVRQIGASLVIAMKIKDLTDSWGPQNGFDHVTFQIYIDDPSKKGATFLPFQNASMPEGLDWDYFIFANGWSIIAYSSEDSGSKSFGTAISPTPMVQTNKLTGEVILRIPGETLGRLESFEGLNIYITTWDFDGIEAVYRDIYPQPKGYHFGGGTKEDPYIMDEMLIRLGK</sequence>
<dbReference type="PANTHER" id="PTHR10357">
    <property type="entry name" value="ALPHA-AMYLASE FAMILY MEMBER"/>
    <property type="match status" value="1"/>
</dbReference>
<feature type="domain" description="Glycosyl hydrolase family 13 catalytic" evidence="4">
    <location>
        <begin position="31"/>
        <end position="428"/>
    </location>
</feature>
<keyword evidence="3" id="KW-0732">Signal</keyword>
<dbReference type="Proteomes" id="UP000250796">
    <property type="component" value="Chromosome MESINF"/>
</dbReference>
<dbReference type="SUPFAM" id="SSF49344">
    <property type="entry name" value="CBD9-like"/>
    <property type="match status" value="1"/>
</dbReference>
<keyword evidence="2" id="KW-0479">Metal-binding</keyword>
<dbReference type="GO" id="GO:0016798">
    <property type="term" value="F:hydrolase activity, acting on glycosyl bonds"/>
    <property type="evidence" value="ECO:0007669"/>
    <property type="project" value="UniProtKB-KW"/>
</dbReference>
<accession>A0A7Z7LFK4</accession>
<dbReference type="Gene3D" id="3.20.20.80">
    <property type="entry name" value="Glycosidases"/>
    <property type="match status" value="1"/>
</dbReference>
<dbReference type="SMART" id="SM00642">
    <property type="entry name" value="Aamy"/>
    <property type="match status" value="1"/>
</dbReference>
<evidence type="ECO:0000259" key="4">
    <source>
        <dbReference type="SMART" id="SM00642"/>
    </source>
</evidence>
<dbReference type="Gene3D" id="2.60.40.1190">
    <property type="match status" value="1"/>
</dbReference>
<dbReference type="PANTHER" id="PTHR10357:SF215">
    <property type="entry name" value="ALPHA-AMYLASE 1"/>
    <property type="match status" value="1"/>
</dbReference>
<reference evidence="5 6" key="1">
    <citation type="submission" date="2017-01" db="EMBL/GenBank/DDBJ databases">
        <authorList>
            <person name="Erauso G."/>
        </authorList>
    </citation>
    <scope>NUCLEOTIDE SEQUENCE [LARGE SCALE GENOMIC DNA]</scope>
    <source>
        <strain evidence="5">MESINF1</strain>
    </source>
</reference>
<evidence type="ECO:0000313" key="5">
    <source>
        <dbReference type="EMBL" id="SSC13031.1"/>
    </source>
</evidence>